<dbReference type="STRING" id="765257.A0A0C9YX64"/>
<evidence type="ECO:0000259" key="2">
    <source>
        <dbReference type="PROSITE" id="PS50157"/>
    </source>
</evidence>
<dbReference type="SMART" id="SM00355">
    <property type="entry name" value="ZnF_C2H2"/>
    <property type="match status" value="2"/>
</dbReference>
<dbReference type="PROSITE" id="PS50157">
    <property type="entry name" value="ZINC_FINGER_C2H2_2"/>
    <property type="match status" value="1"/>
</dbReference>
<reference evidence="3 4" key="1">
    <citation type="submission" date="2014-04" db="EMBL/GenBank/DDBJ databases">
        <authorList>
            <consortium name="DOE Joint Genome Institute"/>
            <person name="Kuo A."/>
            <person name="Kohler A."/>
            <person name="Costa M.D."/>
            <person name="Nagy L.G."/>
            <person name="Floudas D."/>
            <person name="Copeland A."/>
            <person name="Barry K.W."/>
            <person name="Cichocki N."/>
            <person name="Veneault-Fourrey C."/>
            <person name="LaButti K."/>
            <person name="Lindquist E.A."/>
            <person name="Lipzen A."/>
            <person name="Lundell T."/>
            <person name="Morin E."/>
            <person name="Murat C."/>
            <person name="Sun H."/>
            <person name="Tunlid A."/>
            <person name="Henrissat B."/>
            <person name="Grigoriev I.V."/>
            <person name="Hibbett D.S."/>
            <person name="Martin F."/>
            <person name="Nordberg H.P."/>
            <person name="Cantor M.N."/>
            <person name="Hua S.X."/>
        </authorList>
    </citation>
    <scope>NUCLEOTIDE SEQUENCE [LARGE SCALE GENOMIC DNA]</scope>
    <source>
        <strain evidence="3 4">441</strain>
    </source>
</reference>
<evidence type="ECO:0000313" key="3">
    <source>
        <dbReference type="EMBL" id="KIK18474.1"/>
    </source>
</evidence>
<feature type="domain" description="C2H2-type" evidence="2">
    <location>
        <begin position="99"/>
        <end position="122"/>
    </location>
</feature>
<organism evidence="3 4">
    <name type="scientific">Pisolithus microcarpus 441</name>
    <dbReference type="NCBI Taxonomy" id="765257"/>
    <lineage>
        <taxon>Eukaryota</taxon>
        <taxon>Fungi</taxon>
        <taxon>Dikarya</taxon>
        <taxon>Basidiomycota</taxon>
        <taxon>Agaricomycotina</taxon>
        <taxon>Agaricomycetes</taxon>
        <taxon>Agaricomycetidae</taxon>
        <taxon>Boletales</taxon>
        <taxon>Sclerodermatineae</taxon>
        <taxon>Pisolithaceae</taxon>
        <taxon>Pisolithus</taxon>
    </lineage>
</organism>
<evidence type="ECO:0000313" key="4">
    <source>
        <dbReference type="Proteomes" id="UP000054018"/>
    </source>
</evidence>
<keyword evidence="1" id="KW-0863">Zinc-finger</keyword>
<dbReference type="Pfam" id="PF00096">
    <property type="entry name" value="zf-C2H2"/>
    <property type="match status" value="1"/>
</dbReference>
<dbReference type="Gene3D" id="3.30.160.60">
    <property type="entry name" value="Classic Zinc Finger"/>
    <property type="match status" value="1"/>
</dbReference>
<dbReference type="PROSITE" id="PS00028">
    <property type="entry name" value="ZINC_FINGER_C2H2_1"/>
    <property type="match status" value="1"/>
</dbReference>
<evidence type="ECO:0000256" key="1">
    <source>
        <dbReference type="PROSITE-ProRule" id="PRU00042"/>
    </source>
</evidence>
<dbReference type="AlphaFoldDB" id="A0A0C9YX64"/>
<dbReference type="OrthoDB" id="2794896at2759"/>
<dbReference type="HOGENOM" id="CLU_1696214_0_0_1"/>
<dbReference type="InterPro" id="IPR036236">
    <property type="entry name" value="Znf_C2H2_sf"/>
</dbReference>
<keyword evidence="1" id="KW-0479">Metal-binding</keyword>
<reference evidence="4" key="2">
    <citation type="submission" date="2015-01" db="EMBL/GenBank/DDBJ databases">
        <title>Evolutionary Origins and Diversification of the Mycorrhizal Mutualists.</title>
        <authorList>
            <consortium name="DOE Joint Genome Institute"/>
            <consortium name="Mycorrhizal Genomics Consortium"/>
            <person name="Kohler A."/>
            <person name="Kuo A."/>
            <person name="Nagy L.G."/>
            <person name="Floudas D."/>
            <person name="Copeland A."/>
            <person name="Barry K.W."/>
            <person name="Cichocki N."/>
            <person name="Veneault-Fourrey C."/>
            <person name="LaButti K."/>
            <person name="Lindquist E.A."/>
            <person name="Lipzen A."/>
            <person name="Lundell T."/>
            <person name="Morin E."/>
            <person name="Murat C."/>
            <person name="Riley R."/>
            <person name="Ohm R."/>
            <person name="Sun H."/>
            <person name="Tunlid A."/>
            <person name="Henrissat B."/>
            <person name="Grigoriev I.V."/>
            <person name="Hibbett D.S."/>
            <person name="Martin F."/>
        </authorList>
    </citation>
    <scope>NUCLEOTIDE SEQUENCE [LARGE SCALE GENOMIC DNA]</scope>
    <source>
        <strain evidence="4">441</strain>
    </source>
</reference>
<dbReference type="Proteomes" id="UP000054018">
    <property type="component" value="Unassembled WGS sequence"/>
</dbReference>
<name>A0A0C9YX64_9AGAM</name>
<dbReference type="GO" id="GO:0008270">
    <property type="term" value="F:zinc ion binding"/>
    <property type="evidence" value="ECO:0007669"/>
    <property type="project" value="UniProtKB-KW"/>
</dbReference>
<proteinExistence type="predicted"/>
<sequence>MVHRPLHVRYAYARVVLILVQFAGLPPYKKYHQCGWAALNNVCGVLVPGESFSVHLGEAHGVFGNDKLEFKCQWVECGLQMNKESVGRHVTETHLSYRYPCTYCGEVFSRKNTLNRHVRKKHPTIPRSEAVTHGICREPVPTNIGVGEILQASNP</sequence>
<keyword evidence="4" id="KW-1185">Reference proteome</keyword>
<gene>
    <name evidence="3" type="ORF">PISMIDRAFT_109356</name>
</gene>
<dbReference type="InterPro" id="IPR013087">
    <property type="entry name" value="Znf_C2H2_type"/>
</dbReference>
<dbReference type="SUPFAM" id="SSF57667">
    <property type="entry name" value="beta-beta-alpha zinc fingers"/>
    <property type="match status" value="1"/>
</dbReference>
<dbReference type="EMBL" id="KN833804">
    <property type="protein sequence ID" value="KIK18474.1"/>
    <property type="molecule type" value="Genomic_DNA"/>
</dbReference>
<keyword evidence="1" id="KW-0862">Zinc</keyword>
<protein>
    <recommendedName>
        <fullName evidence="2">C2H2-type domain-containing protein</fullName>
    </recommendedName>
</protein>
<accession>A0A0C9YX64</accession>